<reference evidence="1 3" key="3">
    <citation type="journal article" date="2015" name="BMC Genomics">
        <title>The completed genome sequence of the pathogenic ascomycete fungus Fusarium graminearum.</title>
        <authorList>
            <person name="King R."/>
            <person name="Urban M."/>
            <person name="Hammond-Kosack M.C."/>
            <person name="Hassani-Pak K."/>
            <person name="Hammond-Kosack K.E."/>
        </authorList>
    </citation>
    <scope>NUCLEOTIDE SEQUENCE [LARGE SCALE GENOMIC DNA]</scope>
    <source>
        <strain evidence="3">ATCC MYA-4620 / CBS 123657 / FGSC 9075 / NRRL 31084 / PH-1</strain>
        <strain evidence="1">PH-1</strain>
    </source>
</reference>
<dbReference type="InterPro" id="IPR027417">
    <property type="entry name" value="P-loop_NTPase"/>
</dbReference>
<accession>A0A098D269</accession>
<protein>
    <submittedName>
        <fullName evidence="1">Chromosome 1, complete genome</fullName>
    </submittedName>
</protein>
<proteinExistence type="predicted"/>
<dbReference type="VEuPathDB" id="FungiDB:FGRAMPH1_01G02453"/>
<dbReference type="KEGG" id="fgr:FGSG_11868"/>
<dbReference type="EnsemblFungi" id="CEF73028">
    <property type="protein sequence ID" value="CEF73028"/>
    <property type="gene ID" value="FGRRES_11868"/>
</dbReference>
<dbReference type="Gene3D" id="3.40.50.300">
    <property type="entry name" value="P-loop containing nucleotide triphosphate hydrolases"/>
    <property type="match status" value="1"/>
</dbReference>
<reference evidence="2 3" key="2">
    <citation type="journal article" date="2010" name="Nature">
        <title>Comparative genomics reveals mobile pathogenicity chromosomes in Fusarium.</title>
        <authorList>
            <person name="Ma L.J."/>
            <person name="van der Does H.C."/>
            <person name="Borkovich K.A."/>
            <person name="Coleman J.J."/>
            <person name="Daboussi M.J."/>
            <person name="Di Pietro A."/>
            <person name="Dufresne M."/>
            <person name="Freitag M."/>
            <person name="Grabherr M."/>
            <person name="Henrissat B."/>
            <person name="Houterman P.M."/>
            <person name="Kang S."/>
            <person name="Shim W.B."/>
            <person name="Woloshuk C."/>
            <person name="Xie X."/>
            <person name="Xu J.R."/>
            <person name="Antoniw J."/>
            <person name="Baker S.E."/>
            <person name="Bluhm B.H."/>
            <person name="Breakspear A."/>
            <person name="Brown D.W."/>
            <person name="Butchko R.A."/>
            <person name="Chapman S."/>
            <person name="Coulson R."/>
            <person name="Coutinho P.M."/>
            <person name="Danchin E.G."/>
            <person name="Diener A."/>
            <person name="Gale L.R."/>
            <person name="Gardiner D.M."/>
            <person name="Goff S."/>
            <person name="Hammond-Kosack K.E."/>
            <person name="Hilburn K."/>
            <person name="Hua-Van A."/>
            <person name="Jonkers W."/>
            <person name="Kazan K."/>
            <person name="Kodira C.D."/>
            <person name="Koehrsen M."/>
            <person name="Kumar L."/>
            <person name="Lee Y.H."/>
            <person name="Li L."/>
            <person name="Manners J.M."/>
            <person name="Miranda-Saavedra D."/>
            <person name="Mukherjee M."/>
            <person name="Park G."/>
            <person name="Park J."/>
            <person name="Park S.Y."/>
            <person name="Proctor R.H."/>
            <person name="Regev A."/>
            <person name="Ruiz-Roldan M.C."/>
            <person name="Sain D."/>
            <person name="Sakthikumar S."/>
            <person name="Sykes S."/>
            <person name="Schwartz D.C."/>
            <person name="Turgeon B.G."/>
            <person name="Wapinski I."/>
            <person name="Yoder O."/>
            <person name="Young S."/>
            <person name="Zeng Q."/>
            <person name="Zhou S."/>
            <person name="Galagan J."/>
            <person name="Cuomo C.A."/>
            <person name="Kistler H.C."/>
            <person name="Rep M."/>
        </authorList>
    </citation>
    <scope>GENOME REANNOTATION</scope>
    <source>
        <strain evidence="3">ATCC MYA-4620 / CBS 123657 / FGSC 9075 / NRRL 31084 / PH-1</strain>
        <strain evidence="2">PH-1 / ATCC MYA-4620 / FGSC 9075 / NRRL 31084</strain>
    </source>
</reference>
<evidence type="ECO:0000313" key="1">
    <source>
        <dbReference type="EMBL" id="CEF73028.1"/>
    </source>
</evidence>
<keyword evidence="3" id="KW-1185">Reference proteome</keyword>
<name>I1S4V0_GIBZE</name>
<organism evidence="1 3">
    <name type="scientific">Gibberella zeae (strain ATCC MYA-4620 / CBS 123657 / FGSC 9075 / NRRL 31084 / PH-1)</name>
    <name type="common">Wheat head blight fungus</name>
    <name type="synonym">Fusarium graminearum</name>
    <dbReference type="NCBI Taxonomy" id="229533"/>
    <lineage>
        <taxon>Eukaryota</taxon>
        <taxon>Fungi</taxon>
        <taxon>Dikarya</taxon>
        <taxon>Ascomycota</taxon>
        <taxon>Pezizomycotina</taxon>
        <taxon>Sordariomycetes</taxon>
        <taxon>Hypocreomycetidae</taxon>
        <taxon>Hypocreales</taxon>
        <taxon>Nectriaceae</taxon>
        <taxon>Fusarium</taxon>
    </lineage>
</organism>
<dbReference type="RefSeq" id="XP_011316721.1">
    <property type="nucleotide sequence ID" value="XM_011318419.1"/>
</dbReference>
<reference evidence="2 3" key="1">
    <citation type="journal article" date="2007" name="Science">
        <title>The Fusarium graminearum genome reveals a link between localized polymorphism and pathogen specialization.</title>
        <authorList>
            <person name="Cuomo C.A."/>
            <person name="Gueldener U."/>
            <person name="Xu J.-R."/>
            <person name="Trail F."/>
            <person name="Turgeon B.G."/>
            <person name="Di Pietro A."/>
            <person name="Walton J.D."/>
            <person name="Ma L.-J."/>
            <person name="Baker S.E."/>
            <person name="Rep M."/>
            <person name="Adam G."/>
            <person name="Antoniw J."/>
            <person name="Baldwin T."/>
            <person name="Calvo S.E."/>
            <person name="Chang Y.-L."/>
            <person name="DeCaprio D."/>
            <person name="Gale L.R."/>
            <person name="Gnerre S."/>
            <person name="Goswami R.S."/>
            <person name="Hammond-Kosack K."/>
            <person name="Harris L.J."/>
            <person name="Hilburn K."/>
            <person name="Kennell J.C."/>
            <person name="Kroken S."/>
            <person name="Magnuson J.K."/>
            <person name="Mannhaupt G."/>
            <person name="Mauceli E.W."/>
            <person name="Mewes H.-W."/>
            <person name="Mitterbauer R."/>
            <person name="Muehlbauer G."/>
            <person name="Muensterkoetter M."/>
            <person name="Nelson D."/>
            <person name="O'Donnell K."/>
            <person name="Ouellet T."/>
            <person name="Qi W."/>
            <person name="Quesneville H."/>
            <person name="Roncero M.I.G."/>
            <person name="Seong K.-Y."/>
            <person name="Tetko I.V."/>
            <person name="Urban M."/>
            <person name="Waalwijk C."/>
            <person name="Ward T.J."/>
            <person name="Yao J."/>
            <person name="Birren B.W."/>
            <person name="Kistler H.C."/>
        </authorList>
    </citation>
    <scope>NUCLEOTIDE SEQUENCE [LARGE SCALE GENOMIC DNA]</scope>
    <source>
        <strain evidence="3">ATCC MYA-4620 / CBS 123657 / FGSC 9075 / NRRL 31084 / PH-1</strain>
        <strain evidence="2">PH-1 / ATCC MYA-4620 / FGSC 9075 / NRRL 31084</strain>
    </source>
</reference>
<evidence type="ECO:0000313" key="3">
    <source>
        <dbReference type="Proteomes" id="UP000070720"/>
    </source>
</evidence>
<dbReference type="InParanoid" id="I1S4V0"/>
<reference evidence="2" key="4">
    <citation type="submission" date="2017-01" db="UniProtKB">
        <authorList>
            <consortium name="EnsemblFungi"/>
        </authorList>
    </citation>
    <scope>IDENTIFICATION</scope>
    <source>
        <strain evidence="2">PH-1 / ATCC MYA-4620 / FGSC 9075 / NRRL 31084</strain>
    </source>
</reference>
<dbReference type="AlphaFoldDB" id="I1S4V0"/>
<gene>
    <name evidence="1" type="ORF">FGRAMPH1_01T02453</name>
</gene>
<accession>I1S4V0</accession>
<dbReference type="EMBL" id="HG970332">
    <property type="protein sequence ID" value="CEF73028.1"/>
    <property type="molecule type" value="Genomic_DNA"/>
</dbReference>
<evidence type="ECO:0000313" key="2">
    <source>
        <dbReference type="EnsemblFungi" id="CEF73028"/>
    </source>
</evidence>
<dbReference type="HOGENOM" id="CLU_1927805_0_0_1"/>
<sequence length="131" mass="14442">MRKNEYHKVFVWNQVLNILASDLVGVAKNQGQRAKVLIVCYYMAQVRQLLRHFNGLVAAKKISQEMRSRVSIKTLDSAQADKADIVFVDTADHSNLGHIGAKQQNTLTSTRAAVFISSSLTGEHSSIKSGA</sequence>
<dbReference type="Proteomes" id="UP000070720">
    <property type="component" value="Chromosome 1"/>
</dbReference>